<evidence type="ECO:0000313" key="2">
    <source>
        <dbReference type="EMBL" id="MBA8889002.1"/>
    </source>
</evidence>
<keyword evidence="3" id="KW-1185">Reference proteome</keyword>
<evidence type="ECO:0008006" key="4">
    <source>
        <dbReference type="Google" id="ProtNLM"/>
    </source>
</evidence>
<proteinExistence type="predicted"/>
<name>A0A839F4N1_9GAMM</name>
<dbReference type="RefSeq" id="WP_259393098.1">
    <property type="nucleotide sequence ID" value="NZ_JACGXL010000005.1"/>
</dbReference>
<organism evidence="2 3">
    <name type="scientific">Dokdonella fugitiva</name>
    <dbReference type="NCBI Taxonomy" id="328517"/>
    <lineage>
        <taxon>Bacteria</taxon>
        <taxon>Pseudomonadati</taxon>
        <taxon>Pseudomonadota</taxon>
        <taxon>Gammaproteobacteria</taxon>
        <taxon>Lysobacterales</taxon>
        <taxon>Rhodanobacteraceae</taxon>
        <taxon>Dokdonella</taxon>
    </lineage>
</organism>
<gene>
    <name evidence="2" type="ORF">FHW12_003238</name>
</gene>
<keyword evidence="1" id="KW-0732">Signal</keyword>
<comment type="caution">
    <text evidence="2">The sequence shown here is derived from an EMBL/GenBank/DDBJ whole genome shotgun (WGS) entry which is preliminary data.</text>
</comment>
<reference evidence="2 3" key="1">
    <citation type="submission" date="2020-07" db="EMBL/GenBank/DDBJ databases">
        <title>Genomic Encyclopedia of Type Strains, Phase IV (KMG-V): Genome sequencing to study the core and pangenomes of soil and plant-associated prokaryotes.</title>
        <authorList>
            <person name="Whitman W."/>
        </authorList>
    </citation>
    <scope>NUCLEOTIDE SEQUENCE [LARGE SCALE GENOMIC DNA]</scope>
    <source>
        <strain evidence="2 3">RH2WT43</strain>
    </source>
</reference>
<feature type="chain" id="PRO_5033009876" description="SH3 domain-containing protein" evidence="1">
    <location>
        <begin position="19"/>
        <end position="493"/>
    </location>
</feature>
<protein>
    <recommendedName>
        <fullName evidence="4">SH3 domain-containing protein</fullName>
    </recommendedName>
</protein>
<sequence>MRTIVFLASLFAFAAVQAAPAANVPAAPEPNPTAIVVIDQAALRAAPRESAQQQVVLWQGDSLEVRGRRMDYLQVYDHRRERAGYVRASQVRLLSLQPQDAAGLLAVVRFLRDTPGAEALGIGYAAAFLRAAPGKDIDAEAFDALGAMAERLARRASSNRSKANDAVIAAHLEVVAGYGVAMRSLEREGRVQVCYDGDAFRRVMALPAGAEQKARAALALTREECIDPATTPFERASLDGWRADVLDRVPRADLPEYLKNRVRMRTAAVWSSLAFERVRRGEPAAEAAARALQELTGVNRQELAEDDASAYSDAAVRVGAVRWAAEPAPAKTAIGLAVTTATGQPGETCIRLVDAKHGDKAPLFQRCTYGTVWTNSARANAGGTALTLAVQPLDAWREMWVFHRNGNEWTVDVVPPAGDAPDVGYVEFAGWVPGGRKLLAAREVRVGGRFSRTFEVLDLDTLAVDKRADKPDSLSTFYRWQDPLWKGQTVSLR</sequence>
<feature type="signal peptide" evidence="1">
    <location>
        <begin position="1"/>
        <end position="18"/>
    </location>
</feature>
<evidence type="ECO:0000256" key="1">
    <source>
        <dbReference type="SAM" id="SignalP"/>
    </source>
</evidence>
<dbReference type="EMBL" id="JACGXL010000005">
    <property type="protein sequence ID" value="MBA8889002.1"/>
    <property type="molecule type" value="Genomic_DNA"/>
</dbReference>
<evidence type="ECO:0000313" key="3">
    <source>
        <dbReference type="Proteomes" id="UP000550401"/>
    </source>
</evidence>
<dbReference type="AlphaFoldDB" id="A0A839F4N1"/>
<dbReference type="Proteomes" id="UP000550401">
    <property type="component" value="Unassembled WGS sequence"/>
</dbReference>
<accession>A0A839F4N1</accession>